<feature type="region of interest" description="Disordered" evidence="7">
    <location>
        <begin position="397"/>
        <end position="419"/>
    </location>
</feature>
<dbReference type="Pfam" id="PF00990">
    <property type="entry name" value="GGDEF"/>
    <property type="match status" value="1"/>
</dbReference>
<comment type="caution">
    <text evidence="10">The sequence shown here is derived from an EMBL/GenBank/DDBJ whole genome shotgun (WGS) entry which is preliminary data.</text>
</comment>
<dbReference type="PROSITE" id="PS50887">
    <property type="entry name" value="GGDEF"/>
    <property type="match status" value="1"/>
</dbReference>
<proteinExistence type="predicted"/>
<organism evidence="10 11">
    <name type="scientific">Eiseniibacteriota bacterium</name>
    <dbReference type="NCBI Taxonomy" id="2212470"/>
    <lineage>
        <taxon>Bacteria</taxon>
        <taxon>Candidatus Eiseniibacteriota</taxon>
    </lineage>
</organism>
<dbReference type="Proteomes" id="UP000316852">
    <property type="component" value="Unassembled WGS sequence"/>
</dbReference>
<dbReference type="GO" id="GO:0032993">
    <property type="term" value="C:protein-DNA complex"/>
    <property type="evidence" value="ECO:0007669"/>
    <property type="project" value="TreeGrafter"/>
</dbReference>
<evidence type="ECO:0000256" key="6">
    <source>
        <dbReference type="PROSITE-ProRule" id="PRU00169"/>
    </source>
</evidence>
<dbReference type="SMART" id="SM00267">
    <property type="entry name" value="GGDEF"/>
    <property type="match status" value="1"/>
</dbReference>
<gene>
    <name evidence="10" type="ORF">E6K76_08230</name>
</gene>
<dbReference type="GO" id="GO:0000976">
    <property type="term" value="F:transcription cis-regulatory region binding"/>
    <property type="evidence" value="ECO:0007669"/>
    <property type="project" value="TreeGrafter"/>
</dbReference>
<dbReference type="Gene3D" id="3.30.70.270">
    <property type="match status" value="1"/>
</dbReference>
<feature type="compositionally biased region" description="Polar residues" evidence="7">
    <location>
        <begin position="39"/>
        <end position="51"/>
    </location>
</feature>
<dbReference type="AlphaFoldDB" id="A0A538T406"/>
<dbReference type="FunFam" id="3.40.50.2300:FF:000001">
    <property type="entry name" value="DNA-binding response regulator PhoB"/>
    <property type="match status" value="1"/>
</dbReference>
<feature type="domain" description="Response regulatory" evidence="8">
    <location>
        <begin position="89"/>
        <end position="208"/>
    </location>
</feature>
<evidence type="ECO:0000256" key="3">
    <source>
        <dbReference type="ARBA" id="ARBA00023015"/>
    </source>
</evidence>
<feature type="compositionally biased region" description="Pro residues" evidence="7">
    <location>
        <begin position="410"/>
        <end position="419"/>
    </location>
</feature>
<evidence type="ECO:0000256" key="1">
    <source>
        <dbReference type="ARBA" id="ARBA00022553"/>
    </source>
</evidence>
<dbReference type="NCBIfam" id="TIGR00254">
    <property type="entry name" value="GGDEF"/>
    <property type="match status" value="1"/>
</dbReference>
<evidence type="ECO:0000256" key="2">
    <source>
        <dbReference type="ARBA" id="ARBA00023012"/>
    </source>
</evidence>
<dbReference type="EMBL" id="VBOW01000036">
    <property type="protein sequence ID" value="TMQ58356.1"/>
    <property type="molecule type" value="Genomic_DNA"/>
</dbReference>
<evidence type="ECO:0000256" key="5">
    <source>
        <dbReference type="ARBA" id="ARBA00023163"/>
    </source>
</evidence>
<keyword evidence="5" id="KW-0804">Transcription</keyword>
<dbReference type="Pfam" id="PF00072">
    <property type="entry name" value="Response_reg"/>
    <property type="match status" value="1"/>
</dbReference>
<reference evidence="10 11" key="1">
    <citation type="journal article" date="2019" name="Nat. Microbiol.">
        <title>Mediterranean grassland soil C-N compound turnover is dependent on rainfall and depth, and is mediated by genomically divergent microorganisms.</title>
        <authorList>
            <person name="Diamond S."/>
            <person name="Andeer P.F."/>
            <person name="Li Z."/>
            <person name="Crits-Christoph A."/>
            <person name="Burstein D."/>
            <person name="Anantharaman K."/>
            <person name="Lane K.R."/>
            <person name="Thomas B.C."/>
            <person name="Pan C."/>
            <person name="Northen T.R."/>
            <person name="Banfield J.F."/>
        </authorList>
    </citation>
    <scope>NUCLEOTIDE SEQUENCE [LARGE SCALE GENOMIC DNA]</scope>
    <source>
        <strain evidence="10">WS_6</strain>
    </source>
</reference>
<dbReference type="GO" id="GO:0005829">
    <property type="term" value="C:cytosol"/>
    <property type="evidence" value="ECO:0007669"/>
    <property type="project" value="TreeGrafter"/>
</dbReference>
<dbReference type="InterPro" id="IPR000160">
    <property type="entry name" value="GGDEF_dom"/>
</dbReference>
<dbReference type="CDD" id="cd17574">
    <property type="entry name" value="REC_OmpR"/>
    <property type="match status" value="1"/>
</dbReference>
<dbReference type="GO" id="GO:0006355">
    <property type="term" value="P:regulation of DNA-templated transcription"/>
    <property type="evidence" value="ECO:0007669"/>
    <property type="project" value="TreeGrafter"/>
</dbReference>
<dbReference type="InterPro" id="IPR029787">
    <property type="entry name" value="Nucleotide_cyclase"/>
</dbReference>
<evidence type="ECO:0000259" key="8">
    <source>
        <dbReference type="PROSITE" id="PS50110"/>
    </source>
</evidence>
<dbReference type="InterPro" id="IPR001789">
    <property type="entry name" value="Sig_transdc_resp-reg_receiver"/>
</dbReference>
<feature type="domain" description="GGDEF" evidence="9">
    <location>
        <begin position="241"/>
        <end position="395"/>
    </location>
</feature>
<feature type="region of interest" description="Disordered" evidence="7">
    <location>
        <begin position="29"/>
        <end position="81"/>
    </location>
</feature>
<keyword evidence="3" id="KW-0805">Transcription regulation</keyword>
<dbReference type="GO" id="GO:0000156">
    <property type="term" value="F:phosphorelay response regulator activity"/>
    <property type="evidence" value="ECO:0007669"/>
    <property type="project" value="TreeGrafter"/>
</dbReference>
<evidence type="ECO:0000259" key="9">
    <source>
        <dbReference type="PROSITE" id="PS50887"/>
    </source>
</evidence>
<feature type="modified residue" description="4-aspartylphosphate" evidence="6">
    <location>
        <position position="141"/>
    </location>
</feature>
<dbReference type="SUPFAM" id="SSF52172">
    <property type="entry name" value="CheY-like"/>
    <property type="match status" value="1"/>
</dbReference>
<dbReference type="PANTHER" id="PTHR48111">
    <property type="entry name" value="REGULATOR OF RPOS"/>
    <property type="match status" value="1"/>
</dbReference>
<keyword evidence="1 6" id="KW-0597">Phosphoprotein</keyword>
<dbReference type="InterPro" id="IPR043128">
    <property type="entry name" value="Rev_trsase/Diguanyl_cyclase"/>
</dbReference>
<keyword evidence="4" id="KW-0238">DNA-binding</keyword>
<dbReference type="CDD" id="cd01949">
    <property type="entry name" value="GGDEF"/>
    <property type="match status" value="1"/>
</dbReference>
<dbReference type="SMART" id="SM00448">
    <property type="entry name" value="REC"/>
    <property type="match status" value="1"/>
</dbReference>
<protein>
    <submittedName>
        <fullName evidence="10">Response regulator</fullName>
    </submittedName>
</protein>
<evidence type="ECO:0000313" key="11">
    <source>
        <dbReference type="Proteomes" id="UP000316852"/>
    </source>
</evidence>
<evidence type="ECO:0000313" key="10">
    <source>
        <dbReference type="EMBL" id="TMQ58356.1"/>
    </source>
</evidence>
<name>A0A538T406_UNCEI</name>
<dbReference type="InterPro" id="IPR039420">
    <property type="entry name" value="WalR-like"/>
</dbReference>
<dbReference type="SUPFAM" id="SSF55073">
    <property type="entry name" value="Nucleotide cyclase"/>
    <property type="match status" value="1"/>
</dbReference>
<dbReference type="InterPro" id="IPR011006">
    <property type="entry name" value="CheY-like_superfamily"/>
</dbReference>
<dbReference type="PROSITE" id="PS50110">
    <property type="entry name" value="RESPONSE_REGULATORY"/>
    <property type="match status" value="1"/>
</dbReference>
<dbReference type="PANTHER" id="PTHR48111:SF1">
    <property type="entry name" value="TWO-COMPONENT RESPONSE REGULATOR ORR33"/>
    <property type="match status" value="1"/>
</dbReference>
<evidence type="ECO:0000256" key="4">
    <source>
        <dbReference type="ARBA" id="ARBA00023125"/>
    </source>
</evidence>
<evidence type="ECO:0000256" key="7">
    <source>
        <dbReference type="SAM" id="MobiDB-lite"/>
    </source>
</evidence>
<keyword evidence="2" id="KW-0902">Two-component regulatory system</keyword>
<accession>A0A538T406</accession>
<dbReference type="Gene3D" id="3.40.50.2300">
    <property type="match status" value="1"/>
</dbReference>
<sequence>MPRGKWGVTGPLPLDCHHRAICNASAHPERTLIPHPGSRSPSGKPNISKSGTKFRPLAVRKPHAQATAHETEFEVSRVSQDASTPETGRILVIEDDPKLRFILQKQLSDAKDAQYEVRTAEDGVRGLEEVRRDPPELILLDVMMPGLDGYEVCRQLKANPLTSRIPIIFLTAKSTFEDRIHGLELYADDYITKPWAQNELLFRVRNQLKTRRAQLQSNALTGLPGNVLIETELSRRIERGEKFSFLHIDLDYFKAYNDYYGYARGDAVIRFVAALLHEQIERYGISGDFVGHIGGDDFVVITIPERARSIADAIQTTFDSRIREHYDELDLKRGHITVLSSRQGGVKKFALMSVTVLIVSNEGRDIQHSAQVSDIAKELKKRGKAMQGSVVIPDRRLDGSPIMPAVESPTPDPPELSGC</sequence>